<reference evidence="2 3" key="1">
    <citation type="submission" date="2016-07" db="EMBL/GenBank/DDBJ databases">
        <title>Pervasive Adenine N6-methylation of Active Genes in Fungi.</title>
        <authorList>
            <consortium name="DOE Joint Genome Institute"/>
            <person name="Mondo S.J."/>
            <person name="Dannebaum R.O."/>
            <person name="Kuo R.C."/>
            <person name="Labutti K."/>
            <person name="Haridas S."/>
            <person name="Kuo A."/>
            <person name="Salamov A."/>
            <person name="Ahrendt S.R."/>
            <person name="Lipzen A."/>
            <person name="Sullivan W."/>
            <person name="Andreopoulos W.B."/>
            <person name="Clum A."/>
            <person name="Lindquist E."/>
            <person name="Daum C."/>
            <person name="Ramamoorthy G.K."/>
            <person name="Gryganskyi A."/>
            <person name="Culley D."/>
            <person name="Magnuson J.K."/>
            <person name="James T.Y."/>
            <person name="O'Malley M.A."/>
            <person name="Stajich J.E."/>
            <person name="Spatafora J.W."/>
            <person name="Visel A."/>
            <person name="Grigoriev I.V."/>
        </authorList>
    </citation>
    <scope>NUCLEOTIDE SEQUENCE [LARGE SCALE GENOMIC DNA]</scope>
    <source>
        <strain evidence="2 3">68-887.2</strain>
    </source>
</reference>
<proteinExistence type="predicted"/>
<name>A0A1Y2BFN1_9TREE</name>
<comment type="caution">
    <text evidence="2">The sequence shown here is derived from an EMBL/GenBank/DDBJ whole genome shotgun (WGS) entry which is preliminary data.</text>
</comment>
<dbReference type="AlphaFoldDB" id="A0A1Y2BFN1"/>
<dbReference type="OrthoDB" id="2574887at2759"/>
<evidence type="ECO:0000256" key="1">
    <source>
        <dbReference type="SAM" id="MobiDB-lite"/>
    </source>
</evidence>
<keyword evidence="3" id="KW-1185">Reference proteome</keyword>
<gene>
    <name evidence="2" type="ORF">BCR39DRAFT_557058</name>
</gene>
<dbReference type="Proteomes" id="UP000193986">
    <property type="component" value="Unassembled WGS sequence"/>
</dbReference>
<evidence type="ECO:0000313" key="3">
    <source>
        <dbReference type="Proteomes" id="UP000193986"/>
    </source>
</evidence>
<organism evidence="2 3">
    <name type="scientific">Naematelia encephala</name>
    <dbReference type="NCBI Taxonomy" id="71784"/>
    <lineage>
        <taxon>Eukaryota</taxon>
        <taxon>Fungi</taxon>
        <taxon>Dikarya</taxon>
        <taxon>Basidiomycota</taxon>
        <taxon>Agaricomycotina</taxon>
        <taxon>Tremellomycetes</taxon>
        <taxon>Tremellales</taxon>
        <taxon>Naemateliaceae</taxon>
        <taxon>Naematelia</taxon>
    </lineage>
</organism>
<feature type="compositionally biased region" description="Basic and acidic residues" evidence="1">
    <location>
        <begin position="64"/>
        <end position="74"/>
    </location>
</feature>
<accession>A0A1Y2BFN1</accession>
<sequence>MSLSTFIARQSSSPSLSSLKSQLLPALRPFQATLPVSIPESTSDFRLWVEKEPVEGADGNPGLRELETDEKSEMSKTPLQLGWGRWPKVFVR</sequence>
<protein>
    <submittedName>
        <fullName evidence="2">Uncharacterized protein</fullName>
    </submittedName>
</protein>
<dbReference type="EMBL" id="MCFC01000006">
    <property type="protein sequence ID" value="ORY33370.1"/>
    <property type="molecule type" value="Genomic_DNA"/>
</dbReference>
<dbReference type="InParanoid" id="A0A1Y2BFN1"/>
<evidence type="ECO:0000313" key="2">
    <source>
        <dbReference type="EMBL" id="ORY33370.1"/>
    </source>
</evidence>
<feature type="region of interest" description="Disordered" evidence="1">
    <location>
        <begin position="56"/>
        <end position="77"/>
    </location>
</feature>